<dbReference type="HOGENOM" id="CLU_024640_0_1_1"/>
<dbReference type="Pfam" id="PF04646">
    <property type="entry name" value="DUF604"/>
    <property type="match status" value="1"/>
</dbReference>
<dbReference type="Gene3D" id="3.90.550.50">
    <property type="match status" value="1"/>
</dbReference>
<feature type="transmembrane region" description="Helical" evidence="2">
    <location>
        <begin position="20"/>
        <end position="37"/>
    </location>
</feature>
<dbReference type="OrthoDB" id="414175at2759"/>
<keyword evidence="2" id="KW-1133">Transmembrane helix</keyword>
<keyword evidence="2" id="KW-0472">Membrane</keyword>
<reference evidence="3 4" key="1">
    <citation type="journal article" date="2008" name="PLoS Genet.">
        <title>Genomic islands in the pathogenic filamentous fungus Aspergillus fumigatus.</title>
        <authorList>
            <person name="Fedorova N.D."/>
            <person name="Khaldi N."/>
            <person name="Joardar V.S."/>
            <person name="Maiti R."/>
            <person name="Amedeo P."/>
            <person name="Anderson M.J."/>
            <person name="Crabtree J."/>
            <person name="Silva J.C."/>
            <person name="Badger J.H."/>
            <person name="Albarraq A."/>
            <person name="Angiuoli S."/>
            <person name="Bussey H."/>
            <person name="Bowyer P."/>
            <person name="Cotty P.J."/>
            <person name="Dyer P.S."/>
            <person name="Egan A."/>
            <person name="Galens K."/>
            <person name="Fraser-Liggett C.M."/>
            <person name="Haas B.J."/>
            <person name="Inman J.M."/>
            <person name="Kent R."/>
            <person name="Lemieux S."/>
            <person name="Malavazi I."/>
            <person name="Orvis J."/>
            <person name="Roemer T."/>
            <person name="Ronning C.M."/>
            <person name="Sundaram J.P."/>
            <person name="Sutton G."/>
            <person name="Turner G."/>
            <person name="Venter J.C."/>
            <person name="White O.R."/>
            <person name="Whitty B.R."/>
            <person name="Youngman P."/>
            <person name="Wolfe K.H."/>
            <person name="Goldman G.H."/>
            <person name="Wortman J.R."/>
            <person name="Jiang B."/>
            <person name="Denning D.W."/>
            <person name="Nierman W.C."/>
        </authorList>
    </citation>
    <scope>NUCLEOTIDE SEQUENCE [LARGE SCALE GENOMIC DNA]</scope>
    <source>
        <strain evidence="4">ATCC 1007 / CBS 513.65 / DSM 816 / NCTC 3887 / NRRL 1</strain>
    </source>
</reference>
<evidence type="ECO:0000313" key="4">
    <source>
        <dbReference type="Proteomes" id="UP000006701"/>
    </source>
</evidence>
<dbReference type="RefSeq" id="XP_001272219.1">
    <property type="nucleotide sequence ID" value="XM_001272218.1"/>
</dbReference>
<evidence type="ECO:0008006" key="5">
    <source>
        <dbReference type="Google" id="ProtNLM"/>
    </source>
</evidence>
<dbReference type="KEGG" id="act:ACLA_052660"/>
<gene>
    <name evidence="3" type="ORF">ACLA_052660</name>
</gene>
<keyword evidence="2" id="KW-0812">Transmembrane</keyword>
<dbReference type="InterPro" id="IPR006740">
    <property type="entry name" value="DUF604"/>
</dbReference>
<sequence length="485" mass="55080">MQRLHHSLLQLRHKSPLKFFFLTAAFILVCTSLLFYSRPGDATSSSNDDLVHPLPSNSNSTDSKDTCYVDIDALRSYGYNSSAQYARLEIAVERTANFSGFSDTLDARFPKYQSVRLDQVAHREPLPQRVCSPAVTIQAPLPVAPPNASHILFGVATTLDRLEESLDAFAHWAAGTETRIYALVEEEVLSSVQRVQRLAEAKDIRLVIIDRADERLDRYFYLLRVLLKYRDASTQWAVLIDDDTFFPSMKNLVDRLATYDASKPQYIGALTEDLAQMFSWSFMAYGGAGIFLSMPILEQLDKVYDECNAFKTTGDRRVAMCIYEHTTTKLTWDRDLYQLDLRGDASGFYESGRPLPLSVHHWKSWFQADMVGLGQVAAICGDSCQLHRWRLKDHWFLVNGFSMVRYTSPDPSDLMEKTWEDSKYRGGDGFAFSLGPFRGKDEGKVSFRLRSAWQQAGTVRQIYVHDLGPEKPPEVLEVVWKPASA</sequence>
<evidence type="ECO:0000313" key="3">
    <source>
        <dbReference type="EMBL" id="EAW10793.1"/>
    </source>
</evidence>
<accession>A1CIT8</accession>
<name>A1CIT8_ASPCL</name>
<dbReference type="PANTHER" id="PTHR10811">
    <property type="entry name" value="FRINGE-RELATED"/>
    <property type="match status" value="1"/>
</dbReference>
<dbReference type="GeneID" id="4703876"/>
<dbReference type="VEuPathDB" id="FungiDB:ACLA_052660"/>
<dbReference type="STRING" id="344612.A1CIT8"/>
<proteinExistence type="predicted"/>
<protein>
    <recommendedName>
        <fullName evidence="5">Glycosyltransferase family 31 protein</fullName>
    </recommendedName>
</protein>
<dbReference type="OMA" id="RDASTQW"/>
<evidence type="ECO:0000256" key="1">
    <source>
        <dbReference type="SAM" id="MobiDB-lite"/>
    </source>
</evidence>
<dbReference type="AlphaFoldDB" id="A1CIT8"/>
<dbReference type="EMBL" id="DS027054">
    <property type="protein sequence ID" value="EAW10793.1"/>
    <property type="molecule type" value="Genomic_DNA"/>
</dbReference>
<dbReference type="eggNOG" id="KOG2246">
    <property type="taxonomic scope" value="Eukaryota"/>
</dbReference>
<organism evidence="3 4">
    <name type="scientific">Aspergillus clavatus (strain ATCC 1007 / CBS 513.65 / DSM 816 / NCTC 3887 / NRRL 1 / QM 1276 / 107)</name>
    <dbReference type="NCBI Taxonomy" id="344612"/>
    <lineage>
        <taxon>Eukaryota</taxon>
        <taxon>Fungi</taxon>
        <taxon>Dikarya</taxon>
        <taxon>Ascomycota</taxon>
        <taxon>Pezizomycotina</taxon>
        <taxon>Eurotiomycetes</taxon>
        <taxon>Eurotiomycetidae</taxon>
        <taxon>Eurotiales</taxon>
        <taxon>Aspergillaceae</taxon>
        <taxon>Aspergillus</taxon>
        <taxon>Aspergillus subgen. Fumigati</taxon>
    </lineage>
</organism>
<feature type="region of interest" description="Disordered" evidence="1">
    <location>
        <begin position="43"/>
        <end position="62"/>
    </location>
</feature>
<keyword evidence="4" id="KW-1185">Reference proteome</keyword>
<dbReference type="Proteomes" id="UP000006701">
    <property type="component" value="Unassembled WGS sequence"/>
</dbReference>
<evidence type="ECO:0000256" key="2">
    <source>
        <dbReference type="SAM" id="Phobius"/>
    </source>
</evidence>